<evidence type="ECO:0000256" key="3">
    <source>
        <dbReference type="ARBA" id="ARBA00022458"/>
    </source>
</evidence>
<dbReference type="GO" id="GO:0016887">
    <property type="term" value="F:ATP hydrolysis activity"/>
    <property type="evidence" value="ECO:0007669"/>
    <property type="project" value="InterPro"/>
</dbReference>
<reference evidence="7" key="1">
    <citation type="journal article" date="2023" name="PhytoFront">
        <title>The Complete Genome Sequence of Pseudomonas syringae pv. actinidifoliorum ICMP 18803.</title>
        <authorList>
            <person name="Templeton M.D."/>
            <person name="Arshed S."/>
            <person name="Andersen M.T."/>
            <person name="Jayaraman J."/>
        </authorList>
    </citation>
    <scope>NUCLEOTIDE SEQUENCE</scope>
    <source>
        <strain evidence="7">ICMP 18803</strain>
    </source>
</reference>
<dbReference type="Pfam" id="PF00005">
    <property type="entry name" value="ABC_tran"/>
    <property type="match status" value="1"/>
</dbReference>
<evidence type="ECO:0000256" key="4">
    <source>
        <dbReference type="ARBA" id="ARBA00022741"/>
    </source>
</evidence>
<keyword evidence="2" id="KW-0813">Transport</keyword>
<dbReference type="PROSITE" id="PS00211">
    <property type="entry name" value="ABC_TRANSPORTER_1"/>
    <property type="match status" value="1"/>
</dbReference>
<dbReference type="SMART" id="SM00382">
    <property type="entry name" value="AAA"/>
    <property type="match status" value="1"/>
</dbReference>
<evidence type="ECO:0000256" key="1">
    <source>
        <dbReference type="ARBA" id="ARBA00005417"/>
    </source>
</evidence>
<name>A0AAT9SQJ0_PSESX</name>
<keyword evidence="5 7" id="KW-0067">ATP-binding</keyword>
<dbReference type="PANTHER" id="PTHR42711">
    <property type="entry name" value="ABC TRANSPORTER ATP-BINDING PROTEIN"/>
    <property type="match status" value="1"/>
</dbReference>
<accession>A0AAT9SQJ0</accession>
<dbReference type="GO" id="GO:0005524">
    <property type="term" value="F:ATP binding"/>
    <property type="evidence" value="ECO:0007669"/>
    <property type="project" value="UniProtKB-KW"/>
</dbReference>
<dbReference type="InterPro" id="IPR017871">
    <property type="entry name" value="ABC_transporter-like_CS"/>
</dbReference>
<feature type="domain" description="ABC transporter" evidence="6">
    <location>
        <begin position="1"/>
        <end position="215"/>
    </location>
</feature>
<dbReference type="SUPFAM" id="SSF52540">
    <property type="entry name" value="P-loop containing nucleoside triphosphate hydrolases"/>
    <property type="match status" value="1"/>
</dbReference>
<dbReference type="Gene3D" id="3.40.50.300">
    <property type="entry name" value="P-loop containing nucleotide triphosphate hydrolases"/>
    <property type="match status" value="1"/>
</dbReference>
<evidence type="ECO:0000256" key="2">
    <source>
        <dbReference type="ARBA" id="ARBA00022448"/>
    </source>
</evidence>
<evidence type="ECO:0000256" key="5">
    <source>
        <dbReference type="ARBA" id="ARBA00022840"/>
    </source>
</evidence>
<organism evidence="7">
    <name type="scientific">Pseudomonas syringae pv. actinidifoliorum ICMP 18803</name>
    <dbReference type="NCBI Taxonomy" id="1194400"/>
    <lineage>
        <taxon>Bacteria</taxon>
        <taxon>Pseudomonadati</taxon>
        <taxon>Pseudomonadota</taxon>
        <taxon>Gammaproteobacteria</taxon>
        <taxon>Pseudomonadales</taxon>
        <taxon>Pseudomonadaceae</taxon>
        <taxon>Pseudomonas</taxon>
        <taxon>Pseudomonas syringae</taxon>
    </lineage>
</organism>
<dbReference type="InterPro" id="IPR050763">
    <property type="entry name" value="ABC_transporter_ATP-binding"/>
</dbReference>
<gene>
    <name evidence="7" type="ORF">A237_015155</name>
</gene>
<dbReference type="AlphaFoldDB" id="A0AAT9SQJ0"/>
<dbReference type="InterPro" id="IPR003439">
    <property type="entry name" value="ABC_transporter-like_ATP-bd"/>
</dbReference>
<comment type="similarity">
    <text evidence="1">Belongs to the ABC transporter superfamily.</text>
</comment>
<keyword evidence="4" id="KW-0547">Nucleotide-binding</keyword>
<dbReference type="PANTHER" id="PTHR42711:SF5">
    <property type="entry name" value="ABC TRANSPORTER ATP-BINDING PROTEIN NATA"/>
    <property type="match status" value="1"/>
</dbReference>
<keyword evidence="3" id="KW-0536">Nodulation</keyword>
<evidence type="ECO:0000259" key="6">
    <source>
        <dbReference type="PROSITE" id="PS50893"/>
    </source>
</evidence>
<dbReference type="InterPro" id="IPR003593">
    <property type="entry name" value="AAA+_ATPase"/>
</dbReference>
<proteinExistence type="inferred from homology"/>
<dbReference type="InterPro" id="IPR027417">
    <property type="entry name" value="P-loop_NTPase"/>
</dbReference>
<dbReference type="EMBL" id="CP081457">
    <property type="protein sequence ID" value="UYS83842.1"/>
    <property type="molecule type" value="Genomic_DNA"/>
</dbReference>
<evidence type="ECO:0000313" key="7">
    <source>
        <dbReference type="EMBL" id="UYS83842.1"/>
    </source>
</evidence>
<dbReference type="PROSITE" id="PS50893">
    <property type="entry name" value="ABC_TRANSPORTER_2"/>
    <property type="match status" value="1"/>
</dbReference>
<protein>
    <submittedName>
        <fullName evidence="7">ABC transporter ATP-binding protein</fullName>
    </submittedName>
</protein>
<sequence length="228" mass="25087">MEDLSLEIYKGTCVGLIGHNGAGKTTALCMLSGLLSPSSGRVLVLGADISKRPEKVLSRINFASNYMDFPGDMSVVEVLLFFARLYSIDNPRQRVEILMEELSIDELRNERIISLSAGQRARVMLAKGMINNPVILFLDEPTASLDPVSSALMRKYLLELKTKTSTTIVFSSHNMKDVDMLCDQALFFEKGKIVASGSPGFLKELCKQENIDDVYIALASGEVVESNL</sequence>